<reference evidence="3 4" key="1">
    <citation type="submission" date="2024-06" db="EMBL/GenBank/DDBJ databases">
        <title>Flavobacterium spp. isolated from glacier.</title>
        <authorList>
            <person name="Han D."/>
        </authorList>
    </citation>
    <scope>NUCLEOTIDE SEQUENCE [LARGE SCALE GENOMIC DNA]</scope>
    <source>
        <strain evidence="3 4">LS2P90</strain>
    </source>
</reference>
<sequence length="152" mass="17329">MKKIVTILALFFVVSGFAQNEAKRVSQYNLENKIAIQGFDPVAYFKQSKAIKGKKEIATTYQGVLYYFSSQSNKDAFTKNPASYEPQFGGWCAYALGSSGDKVDINPETFKILVGKLYLFYNAYFNNTLKSWNKDEVNLKKKAETNWKKIIN</sequence>
<keyword evidence="1" id="KW-0732">Signal</keyword>
<proteinExistence type="predicted"/>
<feature type="domain" description="YHS" evidence="2">
    <location>
        <begin position="46"/>
        <end position="86"/>
    </location>
</feature>
<dbReference type="NCBIfam" id="NF041384">
    <property type="entry name" value="YHS_seleno_dom"/>
    <property type="match status" value="1"/>
</dbReference>
<organism evidence="3 4">
    <name type="scientific">Flavobacterium xylosi</name>
    <dbReference type="NCBI Taxonomy" id="3230415"/>
    <lineage>
        <taxon>Bacteria</taxon>
        <taxon>Pseudomonadati</taxon>
        <taxon>Bacteroidota</taxon>
        <taxon>Flavobacteriia</taxon>
        <taxon>Flavobacteriales</taxon>
        <taxon>Flavobacteriaceae</taxon>
        <taxon>Flavobacterium</taxon>
    </lineage>
</organism>
<evidence type="ECO:0000313" key="4">
    <source>
        <dbReference type="Proteomes" id="UP001600109"/>
    </source>
</evidence>
<evidence type="ECO:0000313" key="3">
    <source>
        <dbReference type="EMBL" id="MFE3868466.1"/>
    </source>
</evidence>
<evidence type="ECO:0000256" key="1">
    <source>
        <dbReference type="SAM" id="SignalP"/>
    </source>
</evidence>
<keyword evidence="4" id="KW-1185">Reference proteome</keyword>
<feature type="chain" id="PRO_5046716193" evidence="1">
    <location>
        <begin position="19"/>
        <end position="152"/>
    </location>
</feature>
<gene>
    <name evidence="3" type="ORF">ACFX5E_10335</name>
</gene>
<comment type="caution">
    <text evidence="3">The sequence shown here is derived from an EMBL/GenBank/DDBJ whole genome shotgun (WGS) entry which is preliminary data.</text>
</comment>
<dbReference type="EMBL" id="JBHZPZ010000011">
    <property type="protein sequence ID" value="MFE3868466.1"/>
    <property type="molecule type" value="Genomic_DNA"/>
</dbReference>
<accession>A0ABW6HWS3</accession>
<dbReference type="RefSeq" id="WP_379855116.1">
    <property type="nucleotide sequence ID" value="NZ_JBHZPZ010000011.1"/>
</dbReference>
<protein>
    <submittedName>
        <fullName evidence="3">YHS domain-containing (Seleno)protein</fullName>
    </submittedName>
</protein>
<dbReference type="InterPro" id="IPR007029">
    <property type="entry name" value="YHS_dom"/>
</dbReference>
<dbReference type="Proteomes" id="UP001600109">
    <property type="component" value="Unassembled WGS sequence"/>
</dbReference>
<dbReference type="Pfam" id="PF04945">
    <property type="entry name" value="YHS"/>
    <property type="match status" value="1"/>
</dbReference>
<name>A0ABW6HWS3_9FLAO</name>
<feature type="signal peptide" evidence="1">
    <location>
        <begin position="1"/>
        <end position="18"/>
    </location>
</feature>
<evidence type="ECO:0000259" key="2">
    <source>
        <dbReference type="Pfam" id="PF04945"/>
    </source>
</evidence>